<organism evidence="9 10">
    <name type="scientific">Drechslerella dactyloides</name>
    <name type="common">Nematode-trapping fungus</name>
    <name type="synonym">Arthrobotrys dactyloides</name>
    <dbReference type="NCBI Taxonomy" id="74499"/>
    <lineage>
        <taxon>Eukaryota</taxon>
        <taxon>Fungi</taxon>
        <taxon>Dikarya</taxon>
        <taxon>Ascomycota</taxon>
        <taxon>Pezizomycotina</taxon>
        <taxon>Orbiliomycetes</taxon>
        <taxon>Orbiliales</taxon>
        <taxon>Orbiliaceae</taxon>
        <taxon>Drechslerella</taxon>
    </lineage>
</organism>
<dbReference type="GO" id="GO:0005634">
    <property type="term" value="C:nucleus"/>
    <property type="evidence" value="ECO:0007669"/>
    <property type="project" value="TreeGrafter"/>
</dbReference>
<dbReference type="SUPFAM" id="SSF144232">
    <property type="entry name" value="HIT/MYND zinc finger-like"/>
    <property type="match status" value="1"/>
</dbReference>
<dbReference type="PANTHER" id="PTHR13483:SF11">
    <property type="entry name" value="ZINC FINGER HIT DOMAIN-CONTAINING PROTEIN 3"/>
    <property type="match status" value="1"/>
</dbReference>
<dbReference type="CDD" id="cd23023">
    <property type="entry name" value="zf-HIT_BCD1"/>
    <property type="match status" value="1"/>
</dbReference>
<dbReference type="GO" id="GO:0000492">
    <property type="term" value="P:box C/D snoRNP assembly"/>
    <property type="evidence" value="ECO:0007669"/>
    <property type="project" value="TreeGrafter"/>
</dbReference>
<feature type="compositionally biased region" description="Low complexity" evidence="7">
    <location>
        <begin position="155"/>
        <end position="165"/>
    </location>
</feature>
<feature type="compositionally biased region" description="Basic and acidic residues" evidence="7">
    <location>
        <begin position="11"/>
        <end position="23"/>
    </location>
</feature>
<dbReference type="GO" id="GO:0048254">
    <property type="term" value="P:snoRNA localization"/>
    <property type="evidence" value="ECO:0007669"/>
    <property type="project" value="TreeGrafter"/>
</dbReference>
<dbReference type="PROSITE" id="PS51083">
    <property type="entry name" value="ZF_HIT"/>
    <property type="match status" value="1"/>
</dbReference>
<feature type="region of interest" description="Disordered" evidence="7">
    <location>
        <begin position="224"/>
        <end position="274"/>
    </location>
</feature>
<comment type="similarity">
    <text evidence="5">Belongs to the BCD1 family.</text>
</comment>
<evidence type="ECO:0000256" key="4">
    <source>
        <dbReference type="ARBA" id="ARBA00049598"/>
    </source>
</evidence>
<dbReference type="InterPro" id="IPR057721">
    <property type="entry name" value="BCD1_alpha/beta"/>
</dbReference>
<dbReference type="EMBL" id="JAQGDS010000007">
    <property type="protein sequence ID" value="KAJ6258948.1"/>
    <property type="molecule type" value="Genomic_DNA"/>
</dbReference>
<feature type="region of interest" description="Disordered" evidence="7">
    <location>
        <begin position="55"/>
        <end position="74"/>
    </location>
</feature>
<sequence>MHRTPGTSGEDTGREQNHRMDRSSVCEVCYEAPARYRCPACSRRSCSLACSARHKARSSCPGRRLPSDYRPKPALADPQVLRADFSFLDSVQRSLQSSHDREEDDHERGAARARLAEACQARGVTVCPAPLPSSRARRNQSALVLASARGGQNATSTSTSTSTSTLPDAIANSNEHANADETTAGEQHISWTVDWLLDALPPVTSQLDERVPLQEAFRRDILPSLSLPSLPPNKELKEEEGEEEEFISIKGPARGHDGDTTAYAQEDDNKESTSTASYTFALRLVDDRAAQTSSLRPVSPSATLASALPGTSILEYPTILVSTIPSTTPNTSNTTSASLE</sequence>
<evidence type="ECO:0000256" key="7">
    <source>
        <dbReference type="SAM" id="MobiDB-lite"/>
    </source>
</evidence>
<reference evidence="9" key="1">
    <citation type="submission" date="2023-01" db="EMBL/GenBank/DDBJ databases">
        <title>The chitinases involved in constricting ring structure development in the nematode-trapping fungus Drechslerella dactyloides.</title>
        <authorList>
            <person name="Wang R."/>
            <person name="Zhang L."/>
            <person name="Tang P."/>
            <person name="Li S."/>
            <person name="Liang L."/>
        </authorList>
    </citation>
    <scope>NUCLEOTIDE SEQUENCE</scope>
    <source>
        <strain evidence="9">YMF1.00031</strain>
    </source>
</reference>
<evidence type="ECO:0000256" key="6">
    <source>
        <dbReference type="PROSITE-ProRule" id="PRU00453"/>
    </source>
</evidence>
<evidence type="ECO:0000313" key="9">
    <source>
        <dbReference type="EMBL" id="KAJ6258948.1"/>
    </source>
</evidence>
<keyword evidence="10" id="KW-1185">Reference proteome</keyword>
<feature type="domain" description="HIT-type" evidence="8">
    <location>
        <begin position="26"/>
        <end position="60"/>
    </location>
</feature>
<evidence type="ECO:0000313" key="10">
    <source>
        <dbReference type="Proteomes" id="UP001221413"/>
    </source>
</evidence>
<evidence type="ECO:0000256" key="5">
    <source>
        <dbReference type="ARBA" id="ARBA00049654"/>
    </source>
</evidence>
<feature type="region of interest" description="Disordered" evidence="7">
    <location>
        <begin position="1"/>
        <end position="23"/>
    </location>
</feature>
<protein>
    <recommendedName>
        <fullName evidence="8">HIT-type domain-containing protein</fullName>
    </recommendedName>
</protein>
<dbReference type="Pfam" id="PF25790">
    <property type="entry name" value="BCD1"/>
    <property type="match status" value="1"/>
</dbReference>
<name>A0AAD6IUI8_DREDA</name>
<feature type="region of interest" description="Disordered" evidence="7">
    <location>
        <begin position="138"/>
        <end position="169"/>
    </location>
</feature>
<evidence type="ECO:0000256" key="2">
    <source>
        <dbReference type="ARBA" id="ARBA00022771"/>
    </source>
</evidence>
<feature type="compositionally biased region" description="Polar residues" evidence="7">
    <location>
        <begin position="1"/>
        <end position="10"/>
    </location>
</feature>
<comment type="caution">
    <text evidence="9">The sequence shown here is derived from an EMBL/GenBank/DDBJ whole genome shotgun (WGS) entry which is preliminary data.</text>
</comment>
<accession>A0AAD6IUI8</accession>
<evidence type="ECO:0000256" key="3">
    <source>
        <dbReference type="ARBA" id="ARBA00022833"/>
    </source>
</evidence>
<dbReference type="GO" id="GO:0008270">
    <property type="term" value="F:zinc ion binding"/>
    <property type="evidence" value="ECO:0007669"/>
    <property type="project" value="UniProtKB-UniRule"/>
</dbReference>
<comment type="function">
    <text evidence="4">Required for box C/D snoRNAs accumulation involved in snoRNA processing, snoRNA transport to the nucleolus and ribosome biogenesis.</text>
</comment>
<dbReference type="GO" id="GO:0000463">
    <property type="term" value="P:maturation of LSU-rRNA from tricistronic rRNA transcript (SSU-rRNA, 5.8S rRNA, LSU-rRNA)"/>
    <property type="evidence" value="ECO:0007669"/>
    <property type="project" value="TreeGrafter"/>
</dbReference>
<dbReference type="InterPro" id="IPR007529">
    <property type="entry name" value="Znf_HIT"/>
</dbReference>
<evidence type="ECO:0000256" key="1">
    <source>
        <dbReference type="ARBA" id="ARBA00022723"/>
    </source>
</evidence>
<keyword evidence="3" id="KW-0862">Zinc</keyword>
<dbReference type="AlphaFoldDB" id="A0AAD6IUI8"/>
<keyword evidence="1" id="KW-0479">Metal-binding</keyword>
<dbReference type="Gene3D" id="3.30.60.190">
    <property type="match status" value="1"/>
</dbReference>
<dbReference type="InterPro" id="IPR051639">
    <property type="entry name" value="BCD1"/>
</dbReference>
<gene>
    <name evidence="9" type="ORF">Dda_5843</name>
</gene>
<dbReference type="GO" id="GO:0070761">
    <property type="term" value="C:pre-snoRNP complex"/>
    <property type="evidence" value="ECO:0007669"/>
    <property type="project" value="TreeGrafter"/>
</dbReference>
<evidence type="ECO:0000259" key="8">
    <source>
        <dbReference type="PROSITE" id="PS51083"/>
    </source>
</evidence>
<keyword evidence="2 6" id="KW-0863">Zinc-finger</keyword>
<dbReference type="Proteomes" id="UP001221413">
    <property type="component" value="Unassembled WGS sequence"/>
</dbReference>
<dbReference type="PANTHER" id="PTHR13483">
    <property type="entry name" value="BOX C_D SNORNA PROTEIN 1-RELATED"/>
    <property type="match status" value="1"/>
</dbReference>
<proteinExistence type="inferred from homology"/>
<dbReference type="Pfam" id="PF04438">
    <property type="entry name" value="zf-HIT"/>
    <property type="match status" value="1"/>
</dbReference>